<dbReference type="InterPro" id="IPR003488">
    <property type="entry name" value="DprA"/>
</dbReference>
<dbReference type="PANTHER" id="PTHR43022:SF1">
    <property type="entry name" value="PROTEIN SMF"/>
    <property type="match status" value="1"/>
</dbReference>
<protein>
    <submittedName>
        <fullName evidence="5">DNA-protecting protein DprA</fullName>
    </submittedName>
</protein>
<feature type="region of interest" description="Disordered" evidence="2">
    <location>
        <begin position="121"/>
        <end position="174"/>
    </location>
</feature>
<comment type="similarity">
    <text evidence="1">Belongs to the DprA/Smf family.</text>
</comment>
<evidence type="ECO:0000313" key="6">
    <source>
        <dbReference type="Proteomes" id="UP000707731"/>
    </source>
</evidence>
<dbReference type="PANTHER" id="PTHR43022">
    <property type="entry name" value="PROTEIN SMF"/>
    <property type="match status" value="1"/>
</dbReference>
<evidence type="ECO:0000259" key="3">
    <source>
        <dbReference type="Pfam" id="PF02481"/>
    </source>
</evidence>
<keyword evidence="6" id="KW-1185">Reference proteome</keyword>
<dbReference type="Pfam" id="PF17782">
    <property type="entry name" value="WHD_DprA"/>
    <property type="match status" value="1"/>
</dbReference>
<sequence>MTRPGKDTPEISVDVGETEGKVIVPEVICDVPGIGRAHRTSAVRNSRVVREPGDIEVARGAEAAAVGAGGVEGPSGVRESSAVGGPNAGGSVDLGCVLGARGSSVVSDAAARQEVSGFPAPVNADEVTGEGAGYGRGSAAQGDVEPGHPDAGSGIGAGESSTGRPAEVASSGAVVEERALTAPDDRRRQHLLRHVVHDSGARSDDERRRLAWVYLSRVAQGPCAPLSALIAAVGVLEAARAVRERELPDAFGGAVRARRDIDRAEADLEVVRRLGGRVVTPDDAEWPAWRMLGLGQLEAGRDPDSAVPLVLWVRGPRSLLDISERALAVVGARCSTGYGEHVTGEIVGGLAARGWTVVSGAAFGIDAMAHRAALAVGGPTVAVLACGVDRPYPAQHDRLLSQIAETGLVVSEYPPGAVARKHCFLARNRLVAALADGVLVVEAGMRSGARNTVKWARRLGRPALAVPGPVSSAASAGCHHMIREGEAHLVTRVEEVIAEAGPLRLSVPDMTARAANGAAGTVAGDQLIGDEATVYTALPASGGCSPADLAVRTELAIAAVRAALVALELAGLAVPEDAGWRRSARS</sequence>
<dbReference type="InterPro" id="IPR041614">
    <property type="entry name" value="DprA_WH"/>
</dbReference>
<name>A0ABS0D896_9NOCA</name>
<proteinExistence type="inferred from homology"/>
<dbReference type="Gene3D" id="3.40.50.450">
    <property type="match status" value="1"/>
</dbReference>
<dbReference type="NCBIfam" id="TIGR00732">
    <property type="entry name" value="dprA"/>
    <property type="match status" value="1"/>
</dbReference>
<evidence type="ECO:0000259" key="4">
    <source>
        <dbReference type="Pfam" id="PF17782"/>
    </source>
</evidence>
<evidence type="ECO:0000256" key="1">
    <source>
        <dbReference type="ARBA" id="ARBA00006525"/>
    </source>
</evidence>
<accession>A0ABS0D896</accession>
<dbReference type="SUPFAM" id="SSF102405">
    <property type="entry name" value="MCP/YpsA-like"/>
    <property type="match status" value="1"/>
</dbReference>
<feature type="region of interest" description="Disordered" evidence="2">
    <location>
        <begin position="67"/>
        <end position="86"/>
    </location>
</feature>
<evidence type="ECO:0000313" key="5">
    <source>
        <dbReference type="EMBL" id="MBF6354697.1"/>
    </source>
</evidence>
<gene>
    <name evidence="5" type="primary">dprA</name>
    <name evidence="5" type="ORF">IU449_09095</name>
</gene>
<feature type="domain" description="DprA winged helix" evidence="4">
    <location>
        <begin position="526"/>
        <end position="575"/>
    </location>
</feature>
<comment type="caution">
    <text evidence="5">The sequence shown here is derived from an EMBL/GenBank/DDBJ whole genome shotgun (WGS) entry which is preliminary data.</text>
</comment>
<reference evidence="5 6" key="1">
    <citation type="submission" date="2020-10" db="EMBL/GenBank/DDBJ databases">
        <title>Identification of Nocardia species via Next-generation sequencing and recognition of intraspecies genetic diversity.</title>
        <authorList>
            <person name="Li P."/>
            <person name="Li P."/>
            <person name="Lu B."/>
        </authorList>
    </citation>
    <scope>NUCLEOTIDE SEQUENCE [LARGE SCALE GENOMIC DNA]</scope>
    <source>
        <strain evidence="5 6">BJ06-0143</strain>
    </source>
</reference>
<feature type="domain" description="Smf/DprA SLOG" evidence="3">
    <location>
        <begin position="278"/>
        <end position="499"/>
    </location>
</feature>
<evidence type="ECO:0000256" key="2">
    <source>
        <dbReference type="SAM" id="MobiDB-lite"/>
    </source>
</evidence>
<dbReference type="Pfam" id="PF02481">
    <property type="entry name" value="DNA_processg_A"/>
    <property type="match status" value="1"/>
</dbReference>
<dbReference type="EMBL" id="JADLQN010000001">
    <property type="protein sequence ID" value="MBF6354697.1"/>
    <property type="molecule type" value="Genomic_DNA"/>
</dbReference>
<dbReference type="Proteomes" id="UP000707731">
    <property type="component" value="Unassembled WGS sequence"/>
</dbReference>
<organism evidence="5 6">
    <name type="scientific">Nocardia higoensis</name>
    <dbReference type="NCBI Taxonomy" id="228599"/>
    <lineage>
        <taxon>Bacteria</taxon>
        <taxon>Bacillati</taxon>
        <taxon>Actinomycetota</taxon>
        <taxon>Actinomycetes</taxon>
        <taxon>Mycobacteriales</taxon>
        <taxon>Nocardiaceae</taxon>
        <taxon>Nocardia</taxon>
    </lineage>
</organism>
<dbReference type="InterPro" id="IPR057666">
    <property type="entry name" value="DrpA_SLOG"/>
</dbReference>